<dbReference type="InterPro" id="IPR051468">
    <property type="entry name" value="Fungal_SecMetab_SDRs"/>
</dbReference>
<dbReference type="PANTHER" id="PTHR43544:SF7">
    <property type="entry name" value="NADB-LER2"/>
    <property type="match status" value="1"/>
</dbReference>
<evidence type="ECO:0000313" key="4">
    <source>
        <dbReference type="Proteomes" id="UP000310636"/>
    </source>
</evidence>
<evidence type="ECO:0000256" key="2">
    <source>
        <dbReference type="ARBA" id="ARBA00023002"/>
    </source>
</evidence>
<dbReference type="InterPro" id="IPR002347">
    <property type="entry name" value="SDR_fam"/>
</dbReference>
<dbReference type="GO" id="GO:0016491">
    <property type="term" value="F:oxidoreductase activity"/>
    <property type="evidence" value="ECO:0007669"/>
    <property type="project" value="UniProtKB-KW"/>
</dbReference>
<dbReference type="AlphaFoldDB" id="A0A4V3WFH6"/>
<dbReference type="OrthoDB" id="5786478at2"/>
<dbReference type="Proteomes" id="UP000310636">
    <property type="component" value="Unassembled WGS sequence"/>
</dbReference>
<dbReference type="PRINTS" id="PR00081">
    <property type="entry name" value="GDHRDH"/>
</dbReference>
<dbReference type="Gene3D" id="3.40.50.720">
    <property type="entry name" value="NAD(P)-binding Rossmann-like Domain"/>
    <property type="match status" value="1"/>
</dbReference>
<dbReference type="RefSeq" id="WP_136369737.1">
    <property type="nucleotide sequence ID" value="NZ_SSOB01000011.1"/>
</dbReference>
<evidence type="ECO:0000256" key="1">
    <source>
        <dbReference type="ARBA" id="ARBA00022857"/>
    </source>
</evidence>
<keyword evidence="2" id="KW-0560">Oxidoreductase</keyword>
<protein>
    <submittedName>
        <fullName evidence="3">SDR family NAD(P)-dependent oxidoreductase</fullName>
    </submittedName>
</protein>
<organism evidence="3 4">
    <name type="scientific">Cohnella fermenti</name>
    <dbReference type="NCBI Taxonomy" id="2565925"/>
    <lineage>
        <taxon>Bacteria</taxon>
        <taxon>Bacillati</taxon>
        <taxon>Bacillota</taxon>
        <taxon>Bacilli</taxon>
        <taxon>Bacillales</taxon>
        <taxon>Paenibacillaceae</taxon>
        <taxon>Cohnella</taxon>
    </lineage>
</organism>
<name>A0A4V3WFH6_9BACL</name>
<keyword evidence="4" id="KW-1185">Reference proteome</keyword>
<evidence type="ECO:0000313" key="3">
    <source>
        <dbReference type="EMBL" id="THF80300.1"/>
    </source>
</evidence>
<sequence length="239" mass="26130">MERFACVTGADHGLGYAFAEGLLQRGYSVFAGLYRPISEELERLAENHPGKLLPLDLDISSDASVTAAAERIRETTDRLELLINNASILGDITATAADKLDFEQMKDVFNVNALGALRVSNALLPSLLRGESRLIVNISSEAGSIGTCWRDGWFAYCMSKAALNMQSAIVHNELRKSGGQAMVFHPGHVRTFMRGHLDETGSLTPAESAGHILGLIARHEEFRGEHPVFLSYDGTPMEW</sequence>
<comment type="caution">
    <text evidence="3">The sequence shown here is derived from an EMBL/GenBank/DDBJ whole genome shotgun (WGS) entry which is preliminary data.</text>
</comment>
<keyword evidence="1" id="KW-0521">NADP</keyword>
<accession>A0A4V3WFH6</accession>
<dbReference type="PANTHER" id="PTHR43544">
    <property type="entry name" value="SHORT-CHAIN DEHYDROGENASE/REDUCTASE"/>
    <property type="match status" value="1"/>
</dbReference>
<gene>
    <name evidence="3" type="ORF">E6C55_10455</name>
</gene>
<dbReference type="InterPro" id="IPR036291">
    <property type="entry name" value="NAD(P)-bd_dom_sf"/>
</dbReference>
<dbReference type="SUPFAM" id="SSF51735">
    <property type="entry name" value="NAD(P)-binding Rossmann-fold domains"/>
    <property type="match status" value="1"/>
</dbReference>
<dbReference type="Pfam" id="PF00106">
    <property type="entry name" value="adh_short"/>
    <property type="match status" value="1"/>
</dbReference>
<reference evidence="3 4" key="1">
    <citation type="submission" date="2019-04" db="EMBL/GenBank/DDBJ databases">
        <title>Cohnella sp. nov. isolated from preserved vegetables.</title>
        <authorList>
            <person name="Lin S.-Y."/>
            <person name="Hung M.-H."/>
            <person name="Young C.-C."/>
        </authorList>
    </citation>
    <scope>NUCLEOTIDE SEQUENCE [LARGE SCALE GENOMIC DNA]</scope>
    <source>
        <strain evidence="3 4">CC-MHH1044</strain>
    </source>
</reference>
<proteinExistence type="predicted"/>
<dbReference type="EMBL" id="SSOB01000011">
    <property type="protein sequence ID" value="THF80300.1"/>
    <property type="molecule type" value="Genomic_DNA"/>
</dbReference>
<dbReference type="GO" id="GO:0005737">
    <property type="term" value="C:cytoplasm"/>
    <property type="evidence" value="ECO:0007669"/>
    <property type="project" value="TreeGrafter"/>
</dbReference>